<evidence type="ECO:0000256" key="1">
    <source>
        <dbReference type="SAM" id="SignalP"/>
    </source>
</evidence>
<feature type="chain" id="PRO_5011955596" evidence="1">
    <location>
        <begin position="18"/>
        <end position="269"/>
    </location>
</feature>
<evidence type="ECO:0000313" key="3">
    <source>
        <dbReference type="Proteomes" id="UP000183832"/>
    </source>
</evidence>
<keyword evidence="3" id="KW-1185">Reference proteome</keyword>
<dbReference type="AlphaFoldDB" id="A0A1J1IYW1"/>
<dbReference type="Proteomes" id="UP000183832">
    <property type="component" value="Unassembled WGS sequence"/>
</dbReference>
<proteinExistence type="predicted"/>
<feature type="signal peptide" evidence="1">
    <location>
        <begin position="1"/>
        <end position="17"/>
    </location>
</feature>
<accession>A0A1J1IYW1</accession>
<sequence length="269" mass="30879">MNVLLLFFALIIFKCSADDELECFKILLEQPLNQQSNDAHSGKCLKVIRKHSKEFKSNVATRLSLDSSKTCVLNVLEEHDIVQIYLKGLAQHRCHPTLEQSSYEEDVDESIDALLKAAKGVCTANDTHTQAFNHYLSHREKPSEADHDELCAIKFFVDDKIIDAAAYNIDESTLNIEGCQSFIEDLKKSFKLEGDDHPESNTFFGLSAVNAQKCVTSKFKEEKVFEKLFAFSYIINFELTQSQIENLRYDYIKWMTSSVRFLFECMKEI</sequence>
<keyword evidence="1" id="KW-0732">Signal</keyword>
<organism evidence="2 3">
    <name type="scientific">Clunio marinus</name>
    <dbReference type="NCBI Taxonomy" id="568069"/>
    <lineage>
        <taxon>Eukaryota</taxon>
        <taxon>Metazoa</taxon>
        <taxon>Ecdysozoa</taxon>
        <taxon>Arthropoda</taxon>
        <taxon>Hexapoda</taxon>
        <taxon>Insecta</taxon>
        <taxon>Pterygota</taxon>
        <taxon>Neoptera</taxon>
        <taxon>Endopterygota</taxon>
        <taxon>Diptera</taxon>
        <taxon>Nematocera</taxon>
        <taxon>Chironomoidea</taxon>
        <taxon>Chironomidae</taxon>
        <taxon>Clunio</taxon>
    </lineage>
</organism>
<evidence type="ECO:0000313" key="2">
    <source>
        <dbReference type="EMBL" id="CRL04350.1"/>
    </source>
</evidence>
<protein>
    <submittedName>
        <fullName evidence="2">CLUMA_CG017443, isoform A</fullName>
    </submittedName>
</protein>
<gene>
    <name evidence="2" type="ORF">CLUMA_CG017443</name>
</gene>
<dbReference type="EMBL" id="CVRI01000063">
    <property type="protein sequence ID" value="CRL04350.1"/>
    <property type="molecule type" value="Genomic_DNA"/>
</dbReference>
<name>A0A1J1IYW1_9DIPT</name>
<reference evidence="2 3" key="1">
    <citation type="submission" date="2015-04" db="EMBL/GenBank/DDBJ databases">
        <authorList>
            <person name="Syromyatnikov M.Y."/>
            <person name="Popov V.N."/>
        </authorList>
    </citation>
    <scope>NUCLEOTIDE SEQUENCE [LARGE SCALE GENOMIC DNA]</scope>
</reference>